<dbReference type="GO" id="GO:0015666">
    <property type="term" value="F:restriction endodeoxyribonuclease activity"/>
    <property type="evidence" value="ECO:0007669"/>
    <property type="project" value="TreeGrafter"/>
</dbReference>
<dbReference type="InterPro" id="IPR007560">
    <property type="entry name" value="Restrct_endonuc_IV_Mrr"/>
</dbReference>
<organism evidence="3 4">
    <name type="scientific">Microcystis aeruginosa NIES-2519</name>
    <dbReference type="NCBI Taxonomy" id="2303981"/>
    <lineage>
        <taxon>Bacteria</taxon>
        <taxon>Bacillati</taxon>
        <taxon>Cyanobacteriota</taxon>
        <taxon>Cyanophyceae</taxon>
        <taxon>Oscillatoriophycideae</taxon>
        <taxon>Chroococcales</taxon>
        <taxon>Microcystaceae</taxon>
        <taxon>Microcystis</taxon>
    </lineage>
</organism>
<evidence type="ECO:0000259" key="2">
    <source>
        <dbReference type="Pfam" id="PF14338"/>
    </source>
</evidence>
<dbReference type="EMBL" id="BHVO01000001">
    <property type="protein sequence ID" value="GCA68544.1"/>
    <property type="molecule type" value="Genomic_DNA"/>
</dbReference>
<reference evidence="3 4" key="1">
    <citation type="submission" date="2018-09" db="EMBL/GenBank/DDBJ databases">
        <title>Evolutionary history of phycoerythrin pigmentation in the water bloom-forming cyanobacterium Microcystis aeruginosa.</title>
        <authorList>
            <person name="Tanabe Y."/>
            <person name="Tanabe Y."/>
            <person name="Yamaguchi H."/>
        </authorList>
    </citation>
    <scope>NUCLEOTIDE SEQUENCE [LARGE SCALE GENOMIC DNA]</scope>
    <source>
        <strain evidence="3 4">NIES-2519</strain>
    </source>
</reference>
<feature type="domain" description="Restriction system protein Mrr-like N-terminal" evidence="2">
    <location>
        <begin position="6"/>
        <end position="91"/>
    </location>
</feature>
<protein>
    <submittedName>
        <fullName evidence="3">Mrr restriction system protein</fullName>
    </submittedName>
</protein>
<dbReference type="GO" id="GO:0009307">
    <property type="term" value="P:DNA restriction-modification system"/>
    <property type="evidence" value="ECO:0007669"/>
    <property type="project" value="InterPro"/>
</dbReference>
<dbReference type="Pfam" id="PF04471">
    <property type="entry name" value="Mrr_cat"/>
    <property type="match status" value="1"/>
</dbReference>
<dbReference type="InterPro" id="IPR052906">
    <property type="entry name" value="Type_IV_Methyl-Rstrct_Enzyme"/>
</dbReference>
<sequence>MPISDFQSIMLPLLKILADGKVYKYREIFEALVREFQVTEAERKEMLPSGQQEIFANRVGWAKTYLKKAGLIESPQRATFVISEKGKEILSQNPARIDAKFLRQFPEFQEFNRVNKQNETITLESNLSTSDQEQNPEELLENSYQEIRQALATDLLSILRKLSPDAFEKLVVELLVKMGYGGSIRDAGKAVGKSGDQGIDGIIKEDRLGLDIIYIQAKRWADNNAVGRPEIQKFVGALAGQGAKKGIFITTSYFTQEALEYAPRNEIKIVLIDGEELGQLMIDYNLGVSTQKIYEIKRIDHDYFGDE</sequence>
<gene>
    <name evidence="3" type="primary">mrr</name>
    <name evidence="3" type="ORF">MiYa_00059</name>
</gene>
<dbReference type="SUPFAM" id="SSF52980">
    <property type="entry name" value="Restriction endonuclease-like"/>
    <property type="match status" value="1"/>
</dbReference>
<feature type="domain" description="Restriction endonuclease type IV Mrr" evidence="1">
    <location>
        <begin position="159"/>
        <end position="281"/>
    </location>
</feature>
<evidence type="ECO:0000259" key="1">
    <source>
        <dbReference type="Pfam" id="PF04471"/>
    </source>
</evidence>
<dbReference type="PANTHER" id="PTHR30015:SF7">
    <property type="entry name" value="TYPE IV METHYL-DIRECTED RESTRICTION ENZYME ECOKMRR"/>
    <property type="match status" value="1"/>
</dbReference>
<dbReference type="InterPro" id="IPR011335">
    <property type="entry name" value="Restrct_endonuc-II-like"/>
</dbReference>
<dbReference type="PANTHER" id="PTHR30015">
    <property type="entry name" value="MRR RESTRICTION SYSTEM PROTEIN"/>
    <property type="match status" value="1"/>
</dbReference>
<dbReference type="InterPro" id="IPR011856">
    <property type="entry name" value="tRNA_endonuc-like_dom_sf"/>
</dbReference>
<evidence type="ECO:0000313" key="4">
    <source>
        <dbReference type="Proteomes" id="UP000323569"/>
    </source>
</evidence>
<comment type="caution">
    <text evidence="3">The sequence shown here is derived from an EMBL/GenBank/DDBJ whole genome shotgun (WGS) entry which is preliminary data.</text>
</comment>
<dbReference type="AlphaFoldDB" id="A0A5A5QZE4"/>
<dbReference type="InterPro" id="IPR025745">
    <property type="entry name" value="Mrr-like_N_dom"/>
</dbReference>
<dbReference type="Gene3D" id="3.40.1350.10">
    <property type="match status" value="1"/>
</dbReference>
<evidence type="ECO:0000313" key="3">
    <source>
        <dbReference type="EMBL" id="GCA68544.1"/>
    </source>
</evidence>
<accession>A0A5A5QZE4</accession>
<dbReference type="RefSeq" id="WP_149978678.1">
    <property type="nucleotide sequence ID" value="NZ_BHVO01000001.1"/>
</dbReference>
<proteinExistence type="predicted"/>
<dbReference type="Pfam" id="PF14338">
    <property type="entry name" value="Mrr_N"/>
    <property type="match status" value="1"/>
</dbReference>
<dbReference type="GO" id="GO:0003677">
    <property type="term" value="F:DNA binding"/>
    <property type="evidence" value="ECO:0007669"/>
    <property type="project" value="InterPro"/>
</dbReference>
<name>A0A5A5QZE4_MICAE</name>
<dbReference type="Proteomes" id="UP000323569">
    <property type="component" value="Unassembled WGS sequence"/>
</dbReference>